<reference evidence="2" key="1">
    <citation type="journal article" date="2023" name="Mol. Biol. Evol.">
        <title>Third-Generation Sequencing Reveals the Adaptive Role of the Epigenome in Three Deep-Sea Polychaetes.</title>
        <authorList>
            <person name="Perez M."/>
            <person name="Aroh O."/>
            <person name="Sun Y."/>
            <person name="Lan Y."/>
            <person name="Juniper S.K."/>
            <person name="Young C.R."/>
            <person name="Angers B."/>
            <person name="Qian P.Y."/>
        </authorList>
    </citation>
    <scope>NUCLEOTIDE SEQUENCE</scope>
    <source>
        <strain evidence="2">R07B-5</strain>
    </source>
</reference>
<evidence type="ECO:0000256" key="1">
    <source>
        <dbReference type="SAM" id="MobiDB-lite"/>
    </source>
</evidence>
<dbReference type="EMBL" id="JAODUO010001063">
    <property type="protein sequence ID" value="KAK2171451.1"/>
    <property type="molecule type" value="Genomic_DNA"/>
</dbReference>
<feature type="compositionally biased region" description="Low complexity" evidence="1">
    <location>
        <begin position="183"/>
        <end position="195"/>
    </location>
</feature>
<feature type="compositionally biased region" description="Low complexity" evidence="1">
    <location>
        <begin position="114"/>
        <end position="151"/>
    </location>
</feature>
<evidence type="ECO:0000313" key="2">
    <source>
        <dbReference type="EMBL" id="KAK2171451.1"/>
    </source>
</evidence>
<keyword evidence="3" id="KW-1185">Reference proteome</keyword>
<evidence type="ECO:0000313" key="3">
    <source>
        <dbReference type="Proteomes" id="UP001209878"/>
    </source>
</evidence>
<comment type="caution">
    <text evidence="2">The sequence shown here is derived from an EMBL/GenBank/DDBJ whole genome shotgun (WGS) entry which is preliminary data.</text>
</comment>
<sequence>MDRISFRSTSACDHLSVPEPGPPPLLSPSTLSVPGESRRGSSQDSSIFDYSYEAEELEKAVRDNNVTRVARLLHLHMSHKTGAYSQRSSYSHQGSYSRQGSYSCQGSSCYSRQSSYSRQGSYSHQDSSSGRQRSYSRQSSYNRPSSSLSKSSIEESLRRAAAGVTPPATSDGAETRTRTTWRTPSATAAVVAPPG</sequence>
<proteinExistence type="predicted"/>
<feature type="region of interest" description="Disordered" evidence="1">
    <location>
        <begin position="1"/>
        <end position="46"/>
    </location>
</feature>
<feature type="region of interest" description="Disordered" evidence="1">
    <location>
        <begin position="114"/>
        <end position="195"/>
    </location>
</feature>
<name>A0AAD9KHH8_RIDPI</name>
<dbReference type="AlphaFoldDB" id="A0AAD9KHH8"/>
<accession>A0AAD9KHH8</accession>
<gene>
    <name evidence="2" type="ORF">NP493_1063g00028</name>
</gene>
<dbReference type="Proteomes" id="UP001209878">
    <property type="component" value="Unassembled WGS sequence"/>
</dbReference>
<organism evidence="2 3">
    <name type="scientific">Ridgeia piscesae</name>
    <name type="common">Tubeworm</name>
    <dbReference type="NCBI Taxonomy" id="27915"/>
    <lineage>
        <taxon>Eukaryota</taxon>
        <taxon>Metazoa</taxon>
        <taxon>Spiralia</taxon>
        <taxon>Lophotrochozoa</taxon>
        <taxon>Annelida</taxon>
        <taxon>Polychaeta</taxon>
        <taxon>Sedentaria</taxon>
        <taxon>Canalipalpata</taxon>
        <taxon>Sabellida</taxon>
        <taxon>Siboglinidae</taxon>
        <taxon>Ridgeia</taxon>
    </lineage>
</organism>
<protein>
    <submittedName>
        <fullName evidence="2">Uncharacterized protein</fullName>
    </submittedName>
</protein>
<feature type="compositionally biased region" description="Polar residues" evidence="1">
    <location>
        <begin position="1"/>
        <end position="11"/>
    </location>
</feature>